<comment type="caution">
    <text evidence="2">The sequence shown here is derived from an EMBL/GenBank/DDBJ whole genome shotgun (WGS) entry which is preliminary data.</text>
</comment>
<reference evidence="2 3" key="1">
    <citation type="journal article" date="2018" name="IMA Fungus">
        <title>IMA Genome-F 9: Draft genome sequence of Annulohypoxylon stygium, Aspergillus mulundensis, Berkeleyomyces basicola (syn. Thielaviopsis basicola), Ceratocystis smalleyi, two Cercospora beticola strains, Coleophoma cylindrospora, Fusarium fracticaudum, Phialophora cf. hyalina, and Morchella septimelata.</title>
        <authorList>
            <person name="Wingfield B.D."/>
            <person name="Bills G.F."/>
            <person name="Dong Y."/>
            <person name="Huang W."/>
            <person name="Nel W.J."/>
            <person name="Swalarsk-Parry B.S."/>
            <person name="Vaghefi N."/>
            <person name="Wilken P.M."/>
            <person name="An Z."/>
            <person name="de Beer Z.W."/>
            <person name="De Vos L."/>
            <person name="Chen L."/>
            <person name="Duong T.A."/>
            <person name="Gao Y."/>
            <person name="Hammerbacher A."/>
            <person name="Kikkert J.R."/>
            <person name="Li Y."/>
            <person name="Li H."/>
            <person name="Li K."/>
            <person name="Li Q."/>
            <person name="Liu X."/>
            <person name="Ma X."/>
            <person name="Naidoo K."/>
            <person name="Pethybridge S.J."/>
            <person name="Sun J."/>
            <person name="Steenkamp E.T."/>
            <person name="van der Nest M.A."/>
            <person name="van Wyk S."/>
            <person name="Wingfield M.J."/>
            <person name="Xiong C."/>
            <person name="Yue Q."/>
            <person name="Zhang X."/>
        </authorList>
    </citation>
    <scope>NUCLEOTIDE SEQUENCE [LARGE SCALE GENOMIC DNA]</scope>
    <source>
        <strain evidence="2 3">BP 5553</strain>
    </source>
</reference>
<dbReference type="AlphaFoldDB" id="A0A370TDU8"/>
<dbReference type="GeneID" id="43601927"/>
<dbReference type="RefSeq" id="XP_031866344.1">
    <property type="nucleotide sequence ID" value="XM_032017701.1"/>
</dbReference>
<feature type="compositionally biased region" description="Basic residues" evidence="1">
    <location>
        <begin position="300"/>
        <end position="318"/>
    </location>
</feature>
<evidence type="ECO:0000313" key="2">
    <source>
        <dbReference type="EMBL" id="RDL32622.1"/>
    </source>
</evidence>
<dbReference type="Proteomes" id="UP000254866">
    <property type="component" value="Unassembled WGS sequence"/>
</dbReference>
<evidence type="ECO:0000313" key="3">
    <source>
        <dbReference type="Proteomes" id="UP000254866"/>
    </source>
</evidence>
<keyword evidence="3" id="KW-1185">Reference proteome</keyword>
<feature type="region of interest" description="Disordered" evidence="1">
    <location>
        <begin position="297"/>
        <end position="318"/>
    </location>
</feature>
<gene>
    <name evidence="2" type="ORF">BP5553_09078</name>
</gene>
<name>A0A370TDU8_9HELO</name>
<evidence type="ECO:0000256" key="1">
    <source>
        <dbReference type="SAM" id="MobiDB-lite"/>
    </source>
</evidence>
<organism evidence="2 3">
    <name type="scientific">Venustampulla echinocandica</name>
    <dbReference type="NCBI Taxonomy" id="2656787"/>
    <lineage>
        <taxon>Eukaryota</taxon>
        <taxon>Fungi</taxon>
        <taxon>Dikarya</taxon>
        <taxon>Ascomycota</taxon>
        <taxon>Pezizomycotina</taxon>
        <taxon>Leotiomycetes</taxon>
        <taxon>Helotiales</taxon>
        <taxon>Pleuroascaceae</taxon>
        <taxon>Venustampulla</taxon>
    </lineage>
</organism>
<sequence>MGRHHRSSSPKQLSTWNSQRSPTPAWLLTVRRQLRNLPISLIDDTELAKLHVTLQEEDELSICPTLGTLKKIESFCTTDAYKGHSGVLPRHLRTRLNWEKQCAAQTDAVLTELVVELGDRHSVNRTDFYRHEHTLRITGDPYTKGVKSNLTIRDFQGGNSISIIVRNRRPHQWQLSATEVYTLLTLADEQRKARPDSDVYKVHIIVIQNYWAYRLSADIPSSYITSIIASHVEINGHIAIRRTPYFNVFEEFGLQAILRAFFEDFPLSTLSTVPPLPPVHFPPPVGRKYNKVLEASSIKQSKRRHRSKHKQHVRERKK</sequence>
<dbReference type="OrthoDB" id="3554253at2759"/>
<dbReference type="EMBL" id="NPIC01000010">
    <property type="protein sequence ID" value="RDL32622.1"/>
    <property type="molecule type" value="Genomic_DNA"/>
</dbReference>
<proteinExistence type="predicted"/>
<protein>
    <submittedName>
        <fullName evidence="2">Uncharacterized protein</fullName>
    </submittedName>
</protein>
<accession>A0A370TDU8</accession>